<evidence type="ECO:0000313" key="13">
    <source>
        <dbReference type="Proteomes" id="UP000472275"/>
    </source>
</evidence>
<dbReference type="Proteomes" id="UP000472275">
    <property type="component" value="Chromosome 21"/>
</dbReference>
<evidence type="ECO:0000256" key="2">
    <source>
        <dbReference type="ARBA" id="ARBA00004613"/>
    </source>
</evidence>
<dbReference type="InParanoid" id="A0A663EIK9"/>
<comment type="similarity">
    <text evidence="3">Belongs to the LEAP2 family.</text>
</comment>
<feature type="region of interest" description="Disordered" evidence="11">
    <location>
        <begin position="46"/>
        <end position="71"/>
    </location>
</feature>
<evidence type="ECO:0000256" key="4">
    <source>
        <dbReference type="ARBA" id="ARBA00020494"/>
    </source>
</evidence>
<evidence type="ECO:0000256" key="3">
    <source>
        <dbReference type="ARBA" id="ARBA00008047"/>
    </source>
</evidence>
<keyword evidence="13" id="KW-1185">Reference proteome</keyword>
<dbReference type="PANTHER" id="PTHR21007">
    <property type="entry name" value="LIVER EXPRESSED ANTIMICROBIAL PEPTIDE 2"/>
    <property type="match status" value="1"/>
</dbReference>
<sequence length="113" mass="12019">MDAPQRRWQPPAGGGEGGAGGDKGLSRHLGPLKYLCRAVTGEEQCPAEAPDGGIDGTMAPRGSGGHAAPRLPRMTPFWRMVGSRPLGAHCRHSLECVTRACRARRCAPPQYEC</sequence>
<comment type="function">
    <text evidence="1">Has an antimicrobial activity.</text>
</comment>
<dbReference type="GO" id="GO:0061844">
    <property type="term" value="P:antimicrobial humoral immune response mediated by antimicrobial peptide"/>
    <property type="evidence" value="ECO:0007669"/>
    <property type="project" value="TreeGrafter"/>
</dbReference>
<keyword evidence="10" id="KW-1015">Disulfide bond</keyword>
<feature type="compositionally biased region" description="Gly residues" evidence="11">
    <location>
        <begin position="12"/>
        <end position="23"/>
    </location>
</feature>
<keyword evidence="8" id="KW-0732">Signal</keyword>
<dbReference type="GeneTree" id="ENSGT00950000185662"/>
<evidence type="ECO:0000256" key="8">
    <source>
        <dbReference type="ARBA" id="ARBA00022729"/>
    </source>
</evidence>
<comment type="subcellular location">
    <subcellularLocation>
        <location evidence="2">Secreted</location>
    </subcellularLocation>
</comment>
<evidence type="ECO:0000256" key="11">
    <source>
        <dbReference type="SAM" id="MobiDB-lite"/>
    </source>
</evidence>
<accession>A0A663EIK9</accession>
<dbReference type="AlphaFoldDB" id="A0A663EIK9"/>
<evidence type="ECO:0000256" key="6">
    <source>
        <dbReference type="ARBA" id="ARBA00022529"/>
    </source>
</evidence>
<dbReference type="GO" id="GO:0042742">
    <property type="term" value="P:defense response to bacterium"/>
    <property type="evidence" value="ECO:0007669"/>
    <property type="project" value="UniProtKB-KW"/>
</dbReference>
<dbReference type="PANTHER" id="PTHR21007:SF1">
    <property type="entry name" value="LIVER-EXPRESSED ANTIMICROBIAL PEPTIDE 2"/>
    <property type="match status" value="1"/>
</dbReference>
<evidence type="ECO:0000256" key="7">
    <source>
        <dbReference type="ARBA" id="ARBA00022685"/>
    </source>
</evidence>
<dbReference type="GO" id="GO:0005576">
    <property type="term" value="C:extracellular region"/>
    <property type="evidence" value="ECO:0007669"/>
    <property type="project" value="UniProtKB-SubCell"/>
</dbReference>
<keyword evidence="5" id="KW-0964">Secreted</keyword>
<evidence type="ECO:0000256" key="1">
    <source>
        <dbReference type="ARBA" id="ARBA00002585"/>
    </source>
</evidence>
<keyword evidence="7" id="KW-0165">Cleavage on pair of basic residues</keyword>
<reference evidence="12" key="1">
    <citation type="submission" date="2025-08" db="UniProtKB">
        <authorList>
            <consortium name="Ensembl"/>
        </authorList>
    </citation>
    <scope>IDENTIFICATION</scope>
</reference>
<dbReference type="InterPro" id="IPR009955">
    <property type="entry name" value="LEAP-2"/>
</dbReference>
<proteinExistence type="inferred from homology"/>
<dbReference type="Ensembl" id="ENSACCT00020012551.1">
    <property type="protein sequence ID" value="ENSACCP00020012003.1"/>
    <property type="gene ID" value="ENSACCG00020008278.1"/>
</dbReference>
<dbReference type="Gene3D" id="4.10.40.50">
    <property type="match status" value="1"/>
</dbReference>
<feature type="region of interest" description="Disordered" evidence="11">
    <location>
        <begin position="1"/>
        <end position="25"/>
    </location>
</feature>
<evidence type="ECO:0000256" key="9">
    <source>
        <dbReference type="ARBA" id="ARBA00023022"/>
    </source>
</evidence>
<dbReference type="Pfam" id="PF07359">
    <property type="entry name" value="LEAP-2"/>
    <property type="match status" value="1"/>
</dbReference>
<evidence type="ECO:0000256" key="10">
    <source>
        <dbReference type="ARBA" id="ARBA00023157"/>
    </source>
</evidence>
<protein>
    <recommendedName>
        <fullName evidence="4">Liver-expressed antimicrobial peptide 2</fullName>
    </recommendedName>
</protein>
<reference evidence="12" key="2">
    <citation type="submission" date="2025-09" db="UniProtKB">
        <authorList>
            <consortium name="Ensembl"/>
        </authorList>
    </citation>
    <scope>IDENTIFICATION</scope>
</reference>
<organism evidence="12 13">
    <name type="scientific">Aquila chrysaetos chrysaetos</name>
    <dbReference type="NCBI Taxonomy" id="223781"/>
    <lineage>
        <taxon>Eukaryota</taxon>
        <taxon>Metazoa</taxon>
        <taxon>Chordata</taxon>
        <taxon>Craniata</taxon>
        <taxon>Vertebrata</taxon>
        <taxon>Euteleostomi</taxon>
        <taxon>Archelosauria</taxon>
        <taxon>Archosauria</taxon>
        <taxon>Dinosauria</taxon>
        <taxon>Saurischia</taxon>
        <taxon>Theropoda</taxon>
        <taxon>Coelurosauria</taxon>
        <taxon>Aves</taxon>
        <taxon>Neognathae</taxon>
        <taxon>Neoaves</taxon>
        <taxon>Telluraves</taxon>
        <taxon>Accipitrimorphae</taxon>
        <taxon>Accipitriformes</taxon>
        <taxon>Accipitridae</taxon>
        <taxon>Accipitrinae</taxon>
        <taxon>Aquila</taxon>
    </lineage>
</organism>
<name>A0A663EIK9_AQUCH</name>
<keyword evidence="6" id="KW-0929">Antimicrobial</keyword>
<keyword evidence="9" id="KW-0044">Antibiotic</keyword>
<evidence type="ECO:0000256" key="5">
    <source>
        <dbReference type="ARBA" id="ARBA00022525"/>
    </source>
</evidence>
<evidence type="ECO:0000313" key="12">
    <source>
        <dbReference type="Ensembl" id="ENSACCP00020012003.1"/>
    </source>
</evidence>